<dbReference type="InterPro" id="IPR004000">
    <property type="entry name" value="Actin"/>
</dbReference>
<protein>
    <recommendedName>
        <fullName evidence="4">Actin-like ATPase domain-containing protein</fullName>
    </recommendedName>
</protein>
<dbReference type="OrthoDB" id="337660at2759"/>
<dbReference type="SUPFAM" id="SSF53067">
    <property type="entry name" value="Actin-like ATPase domain"/>
    <property type="match status" value="2"/>
</dbReference>
<accession>A0A8K0L3Z3</accession>
<dbReference type="SMART" id="SM00268">
    <property type="entry name" value="ACTIN"/>
    <property type="match status" value="1"/>
</dbReference>
<feature type="region of interest" description="Disordered" evidence="1">
    <location>
        <begin position="1"/>
        <end position="43"/>
    </location>
</feature>
<dbReference type="Proteomes" id="UP000809789">
    <property type="component" value="Unassembled WGS sequence"/>
</dbReference>
<evidence type="ECO:0008006" key="4">
    <source>
        <dbReference type="Google" id="ProtNLM"/>
    </source>
</evidence>
<keyword evidence="3" id="KW-1185">Reference proteome</keyword>
<dbReference type="Gene3D" id="3.90.640.10">
    <property type="entry name" value="Actin, Chain A, domain 4"/>
    <property type="match status" value="1"/>
</dbReference>
<name>A0A8K0L3Z3_9PEZI</name>
<organism evidence="2 3">
    <name type="scientific">Elsinoe batatas</name>
    <dbReference type="NCBI Taxonomy" id="2601811"/>
    <lineage>
        <taxon>Eukaryota</taxon>
        <taxon>Fungi</taxon>
        <taxon>Dikarya</taxon>
        <taxon>Ascomycota</taxon>
        <taxon>Pezizomycotina</taxon>
        <taxon>Dothideomycetes</taxon>
        <taxon>Dothideomycetidae</taxon>
        <taxon>Myriangiales</taxon>
        <taxon>Elsinoaceae</taxon>
        <taxon>Elsinoe</taxon>
    </lineage>
</organism>
<reference evidence="2" key="1">
    <citation type="submission" date="2021-07" db="EMBL/GenBank/DDBJ databases">
        <title>Elsinoe batatas strain:CRI-CJ2 Genome sequencing and assembly.</title>
        <authorList>
            <person name="Huang L."/>
        </authorList>
    </citation>
    <scope>NUCLEOTIDE SEQUENCE</scope>
    <source>
        <strain evidence="2">CRI-CJ2</strain>
    </source>
</reference>
<evidence type="ECO:0000313" key="2">
    <source>
        <dbReference type="EMBL" id="KAG8629269.1"/>
    </source>
</evidence>
<dbReference type="EMBL" id="JAESVG020000003">
    <property type="protein sequence ID" value="KAG8629269.1"/>
    <property type="molecule type" value="Genomic_DNA"/>
</dbReference>
<evidence type="ECO:0000256" key="1">
    <source>
        <dbReference type="SAM" id="MobiDB-lite"/>
    </source>
</evidence>
<gene>
    <name evidence="2" type="ORF">KVT40_003134</name>
</gene>
<sequence length="490" mass="53623">MAAADLLAQRSPASRPRPGYAALAQGPGTPGSPHTPLLSRSLSSQFGSPGSYRVEDELVIYEIGARSLSVGFAGDPAPRAVWTFGPNSGRRAGDYGGVDPPGTMRQDALDYELWDYDLSNTDLKIVGDKLERALRVLHSKYLMLDLKNRNANLVLPSSLPNPLVELVLKSIFTGVNAPKSIYLLSKPVMTVVGAGLRSALVIDIGWHETTVTAVYEYREVLQKHTNRAGKRIAWETGRMLRSIAQPSKVHSFWAIDEICRRCLWCEPSGKDQSADDGHSREVSLRLESQDTITLPFARLADPVENSLMTPIDDFKTSDDHDRSLPSLIWSSLLSLPVDVRTICVSRIVVTGESSRLPGLKARLLHDLELIISRRAWDPVLHHGSQKGEVARAPVKPVVADEEENAAGEEHSDAYGQAAVNIIDGADDERDEITEKLQRQAAKSKSPCVSKSVRSVESLGAWAGASLMGHLKVEGRTEIKKDDFLKQGMSL</sequence>
<dbReference type="PANTHER" id="PTHR11937">
    <property type="entry name" value="ACTIN"/>
    <property type="match status" value="1"/>
</dbReference>
<dbReference type="AlphaFoldDB" id="A0A8K0L3Z3"/>
<proteinExistence type="predicted"/>
<dbReference type="Gene3D" id="3.30.420.40">
    <property type="match status" value="2"/>
</dbReference>
<evidence type="ECO:0000313" key="3">
    <source>
        <dbReference type="Proteomes" id="UP000809789"/>
    </source>
</evidence>
<comment type="caution">
    <text evidence="2">The sequence shown here is derived from an EMBL/GenBank/DDBJ whole genome shotgun (WGS) entry which is preliminary data.</text>
</comment>
<dbReference type="InterPro" id="IPR043129">
    <property type="entry name" value="ATPase_NBD"/>
</dbReference>